<organism evidence="2 3">
    <name type="scientific">Klebsormidium nitens</name>
    <name type="common">Green alga</name>
    <name type="synonym">Ulothrix nitens</name>
    <dbReference type="NCBI Taxonomy" id="105231"/>
    <lineage>
        <taxon>Eukaryota</taxon>
        <taxon>Viridiplantae</taxon>
        <taxon>Streptophyta</taxon>
        <taxon>Klebsormidiophyceae</taxon>
        <taxon>Klebsormidiales</taxon>
        <taxon>Klebsormidiaceae</taxon>
        <taxon>Klebsormidium</taxon>
    </lineage>
</organism>
<accession>A0A1Y1I653</accession>
<evidence type="ECO:0000256" key="1">
    <source>
        <dbReference type="SAM" id="MobiDB-lite"/>
    </source>
</evidence>
<evidence type="ECO:0000313" key="3">
    <source>
        <dbReference type="Proteomes" id="UP000054558"/>
    </source>
</evidence>
<keyword evidence="3" id="KW-1185">Reference proteome</keyword>
<reference evidence="2 3" key="1">
    <citation type="journal article" date="2014" name="Nat. Commun.">
        <title>Klebsormidium flaccidum genome reveals primary factors for plant terrestrial adaptation.</title>
        <authorList>
            <person name="Hori K."/>
            <person name="Maruyama F."/>
            <person name="Fujisawa T."/>
            <person name="Togashi T."/>
            <person name="Yamamoto N."/>
            <person name="Seo M."/>
            <person name="Sato S."/>
            <person name="Yamada T."/>
            <person name="Mori H."/>
            <person name="Tajima N."/>
            <person name="Moriyama T."/>
            <person name="Ikeuchi M."/>
            <person name="Watanabe M."/>
            <person name="Wada H."/>
            <person name="Kobayashi K."/>
            <person name="Saito M."/>
            <person name="Masuda T."/>
            <person name="Sasaki-Sekimoto Y."/>
            <person name="Mashiguchi K."/>
            <person name="Awai K."/>
            <person name="Shimojima M."/>
            <person name="Masuda S."/>
            <person name="Iwai M."/>
            <person name="Nobusawa T."/>
            <person name="Narise T."/>
            <person name="Kondo S."/>
            <person name="Saito H."/>
            <person name="Sato R."/>
            <person name="Murakawa M."/>
            <person name="Ihara Y."/>
            <person name="Oshima-Yamada Y."/>
            <person name="Ohtaka K."/>
            <person name="Satoh M."/>
            <person name="Sonobe K."/>
            <person name="Ishii M."/>
            <person name="Ohtani R."/>
            <person name="Kanamori-Sato M."/>
            <person name="Honoki R."/>
            <person name="Miyazaki D."/>
            <person name="Mochizuki H."/>
            <person name="Umetsu J."/>
            <person name="Higashi K."/>
            <person name="Shibata D."/>
            <person name="Kamiya Y."/>
            <person name="Sato N."/>
            <person name="Nakamura Y."/>
            <person name="Tabata S."/>
            <person name="Ida S."/>
            <person name="Kurokawa K."/>
            <person name="Ohta H."/>
        </authorList>
    </citation>
    <scope>NUCLEOTIDE SEQUENCE [LARGE SCALE GENOMIC DNA]</scope>
    <source>
        <strain evidence="2 3">NIES-2285</strain>
    </source>
</reference>
<gene>
    <name evidence="2" type="ORF">KFL_001800040</name>
</gene>
<dbReference type="AlphaFoldDB" id="A0A1Y1I653"/>
<protein>
    <submittedName>
        <fullName evidence="2">Uncharacterized protein</fullName>
    </submittedName>
</protein>
<name>A0A1Y1I653_KLENI</name>
<evidence type="ECO:0000313" key="2">
    <source>
        <dbReference type="EMBL" id="GAQ84196.1"/>
    </source>
</evidence>
<dbReference type="Proteomes" id="UP000054558">
    <property type="component" value="Unassembled WGS sequence"/>
</dbReference>
<feature type="region of interest" description="Disordered" evidence="1">
    <location>
        <begin position="85"/>
        <end position="104"/>
    </location>
</feature>
<sequence length="212" mass="22269">MSAQRTLASTLRRLGQERQLVDFVLRSQSIANDASAADAVPAALGATDQRRSGSPFRGGLFDLGASGSDDLEPIGQSLFGDSAGGGSWWTSPAAPAPTAQPVPSLSQSFAELNRAAASAAPRPVERPPQVTQSSSLNRFITPMLHGLGGAAPAAIRGGAEGTFGQPQPNWLFQEALMHMSALSEWQGREFGKGMLRSLYSEMGVSDVDTRSR</sequence>
<proteinExistence type="predicted"/>
<dbReference type="EMBL" id="DF237129">
    <property type="protein sequence ID" value="GAQ84196.1"/>
    <property type="molecule type" value="Genomic_DNA"/>
</dbReference>